<organism evidence="2 3">
    <name type="scientific">Acacia crassicarpa</name>
    <name type="common">northern wattle</name>
    <dbReference type="NCBI Taxonomy" id="499986"/>
    <lineage>
        <taxon>Eukaryota</taxon>
        <taxon>Viridiplantae</taxon>
        <taxon>Streptophyta</taxon>
        <taxon>Embryophyta</taxon>
        <taxon>Tracheophyta</taxon>
        <taxon>Spermatophyta</taxon>
        <taxon>Magnoliopsida</taxon>
        <taxon>eudicotyledons</taxon>
        <taxon>Gunneridae</taxon>
        <taxon>Pentapetalae</taxon>
        <taxon>rosids</taxon>
        <taxon>fabids</taxon>
        <taxon>Fabales</taxon>
        <taxon>Fabaceae</taxon>
        <taxon>Caesalpinioideae</taxon>
        <taxon>mimosoid clade</taxon>
        <taxon>Acacieae</taxon>
        <taxon>Acacia</taxon>
    </lineage>
</organism>
<dbReference type="SMART" id="SM00791">
    <property type="entry name" value="Agglutinin"/>
    <property type="match status" value="2"/>
</dbReference>
<evidence type="ECO:0000313" key="3">
    <source>
        <dbReference type="Proteomes" id="UP001293593"/>
    </source>
</evidence>
<proteinExistence type="predicted"/>
<keyword evidence="3" id="KW-1185">Reference proteome</keyword>
<accession>A0AAE1MZH2</accession>
<dbReference type="Proteomes" id="UP001293593">
    <property type="component" value="Unassembled WGS sequence"/>
</dbReference>
<reference evidence="2" key="1">
    <citation type="submission" date="2023-10" db="EMBL/GenBank/DDBJ databases">
        <title>Chromosome-level genome of the transformable northern wattle, Acacia crassicarpa.</title>
        <authorList>
            <person name="Massaro I."/>
            <person name="Sinha N.R."/>
            <person name="Poethig S."/>
            <person name="Leichty A.R."/>
        </authorList>
    </citation>
    <scope>NUCLEOTIDE SEQUENCE</scope>
    <source>
        <strain evidence="2">Acra3RX</strain>
        <tissue evidence="2">Leaf</tissue>
    </source>
</reference>
<feature type="domain" description="Agglutinin" evidence="1">
    <location>
        <begin position="1"/>
        <end position="156"/>
    </location>
</feature>
<dbReference type="PANTHER" id="PTHR39244:SF5">
    <property type="entry name" value="NATTERIN-3-LIKE"/>
    <property type="match status" value="1"/>
</dbReference>
<dbReference type="Gene3D" id="2.80.10.50">
    <property type="match status" value="2"/>
</dbReference>
<dbReference type="InterPro" id="IPR036242">
    <property type="entry name" value="Agglutinin_dom_sf"/>
</dbReference>
<name>A0AAE1MZH2_9FABA</name>
<dbReference type="EMBL" id="JAWXYG010000002">
    <property type="protein sequence ID" value="KAK4279985.1"/>
    <property type="molecule type" value="Genomic_DNA"/>
</dbReference>
<protein>
    <recommendedName>
        <fullName evidence="1">Agglutinin domain-containing protein</fullName>
    </recommendedName>
</protein>
<dbReference type="PANTHER" id="PTHR39244">
    <property type="entry name" value="NATTERIN-4"/>
    <property type="match status" value="1"/>
</dbReference>
<dbReference type="SUPFAM" id="SSF50382">
    <property type="entry name" value="Agglutinin"/>
    <property type="match status" value="2"/>
</dbReference>
<dbReference type="AlphaFoldDB" id="A0AAE1MZH2"/>
<evidence type="ECO:0000259" key="1">
    <source>
        <dbReference type="SMART" id="SM00791"/>
    </source>
</evidence>
<feature type="domain" description="Agglutinin" evidence="1">
    <location>
        <begin position="173"/>
        <end position="325"/>
    </location>
</feature>
<evidence type="ECO:0000313" key="2">
    <source>
        <dbReference type="EMBL" id="KAK4279985.1"/>
    </source>
</evidence>
<dbReference type="Pfam" id="PF07468">
    <property type="entry name" value="Agglutinin"/>
    <property type="match status" value="2"/>
</dbReference>
<dbReference type="InterPro" id="IPR008998">
    <property type="entry name" value="Agglutinin"/>
</dbReference>
<comment type="caution">
    <text evidence="2">The sequence shown here is derived from an EMBL/GenBank/DDBJ whole genome shotgun (WGS) entry which is preliminary data.</text>
</comment>
<gene>
    <name evidence="2" type="ORF">QN277_011671</name>
</gene>
<dbReference type="InterPro" id="IPR053237">
    <property type="entry name" value="Natterin_C"/>
</dbReference>
<sequence>MSLPRFVMLIKSNYNNKYLRYMWEHLQDSVEQDLLQFSEENVESPYAKFEVEMAKSESGLVHIRCCYNDKYWVRLSQNHWWIAAIADEPEEDKSKWSCTLFKPIYVDSNAKTVRFLHVQLGHYACLWMIDPPLDACLFAGSENPDEDSCDVCTIVDPKTLSIMPKHVAFEGNISLPRLLVLKSNYNNNYLQLHYIQEDGQKQGFLRFSGEVKSLIAKFRVETARSGNGLVHIRCCYNNKYWARSTQNNRWIVAKADEPEEDQSKWSCTLFKPICVDTDAKTVRFLHVQLGHYACLWRATAPFTSCLYVGSKNPDKDSCDVYTIVDCKSENLDQDSCYVDHKSLWTGIPQMINNNNNNINNNNLCIIL</sequence>